<dbReference type="AlphaFoldDB" id="A0A0F9IJ28"/>
<comment type="caution">
    <text evidence="1">The sequence shown here is derived from an EMBL/GenBank/DDBJ whole genome shotgun (WGS) entry which is preliminary data.</text>
</comment>
<dbReference type="EMBL" id="LAZR01013904">
    <property type="protein sequence ID" value="KKM19804.1"/>
    <property type="molecule type" value="Genomic_DNA"/>
</dbReference>
<reference evidence="1" key="1">
    <citation type="journal article" date="2015" name="Nature">
        <title>Complex archaea that bridge the gap between prokaryotes and eukaryotes.</title>
        <authorList>
            <person name="Spang A."/>
            <person name="Saw J.H."/>
            <person name="Jorgensen S.L."/>
            <person name="Zaremba-Niedzwiedzka K."/>
            <person name="Martijn J."/>
            <person name="Lind A.E."/>
            <person name="van Eijk R."/>
            <person name="Schleper C."/>
            <person name="Guy L."/>
            <person name="Ettema T.J."/>
        </authorList>
    </citation>
    <scope>NUCLEOTIDE SEQUENCE</scope>
</reference>
<proteinExistence type="predicted"/>
<name>A0A0F9IJ28_9ZZZZ</name>
<protein>
    <submittedName>
        <fullName evidence="1">Uncharacterized protein</fullName>
    </submittedName>
</protein>
<gene>
    <name evidence="1" type="ORF">LCGC14_1651880</name>
</gene>
<accession>A0A0F9IJ28</accession>
<sequence length="104" mass="10891">MSRSFFALSLGIGALALATHHAYAQPRAACAPRPVVLDRLTQGFGETRQSIGLAQDNMVVEMFASDQGSWTLTVTRPDGVTCVLAAGTGFETLSEDLPPAGEPA</sequence>
<organism evidence="1">
    <name type="scientific">marine sediment metagenome</name>
    <dbReference type="NCBI Taxonomy" id="412755"/>
    <lineage>
        <taxon>unclassified sequences</taxon>
        <taxon>metagenomes</taxon>
        <taxon>ecological metagenomes</taxon>
    </lineage>
</organism>
<evidence type="ECO:0000313" key="1">
    <source>
        <dbReference type="EMBL" id="KKM19804.1"/>
    </source>
</evidence>